<evidence type="ECO:0000313" key="3">
    <source>
        <dbReference type="EMBL" id="PPK64652.1"/>
    </source>
</evidence>
<sequence>MTRLKPALAAVALAGAALTALATPAAALDFTIYCDSGGSQFACGASPGGVAPYSSARWSVNGYHQPALDGLLSTGLFSCTPGGATVTLVAVDSLGHQRTGSNSYYCNPGDWP</sequence>
<evidence type="ECO:0000256" key="1">
    <source>
        <dbReference type="SAM" id="SignalP"/>
    </source>
</evidence>
<dbReference type="Proteomes" id="UP000239203">
    <property type="component" value="Unassembled WGS sequence"/>
</dbReference>
<keyword evidence="1" id="KW-0732">Signal</keyword>
<feature type="domain" description="Ig-like" evidence="2">
    <location>
        <begin position="6"/>
        <end position="112"/>
    </location>
</feature>
<feature type="chain" id="PRO_5038860488" description="Ig-like domain-containing protein" evidence="1">
    <location>
        <begin position="23"/>
        <end position="112"/>
    </location>
</feature>
<accession>A0A2S6GHE4</accession>
<comment type="caution">
    <text evidence="3">The sequence shown here is derived from an EMBL/GenBank/DDBJ whole genome shotgun (WGS) entry which is preliminary data.</text>
</comment>
<proteinExistence type="predicted"/>
<feature type="signal peptide" evidence="1">
    <location>
        <begin position="1"/>
        <end position="22"/>
    </location>
</feature>
<evidence type="ECO:0000313" key="4">
    <source>
        <dbReference type="Proteomes" id="UP000239203"/>
    </source>
</evidence>
<name>A0A2S6GHE4_9PSEU</name>
<protein>
    <recommendedName>
        <fullName evidence="2">Ig-like domain-containing protein</fullName>
    </recommendedName>
</protein>
<evidence type="ECO:0000259" key="2">
    <source>
        <dbReference type="PROSITE" id="PS50835"/>
    </source>
</evidence>
<dbReference type="PROSITE" id="PS50835">
    <property type="entry name" value="IG_LIKE"/>
    <property type="match status" value="1"/>
</dbReference>
<dbReference type="OrthoDB" id="3541754at2"/>
<dbReference type="AlphaFoldDB" id="A0A2S6GHE4"/>
<reference evidence="3 4" key="1">
    <citation type="submission" date="2018-02" db="EMBL/GenBank/DDBJ databases">
        <title>Genomic Encyclopedia of Archaeal and Bacterial Type Strains, Phase II (KMG-II): from individual species to whole genera.</title>
        <authorList>
            <person name="Goeker M."/>
        </authorList>
    </citation>
    <scope>NUCLEOTIDE SEQUENCE [LARGE SCALE GENOMIC DNA]</scope>
    <source>
        <strain evidence="3 4">YU 961-1</strain>
    </source>
</reference>
<organism evidence="3 4">
    <name type="scientific">Actinokineospora auranticolor</name>
    <dbReference type="NCBI Taxonomy" id="155976"/>
    <lineage>
        <taxon>Bacteria</taxon>
        <taxon>Bacillati</taxon>
        <taxon>Actinomycetota</taxon>
        <taxon>Actinomycetes</taxon>
        <taxon>Pseudonocardiales</taxon>
        <taxon>Pseudonocardiaceae</taxon>
        <taxon>Actinokineospora</taxon>
    </lineage>
</organism>
<gene>
    <name evidence="3" type="ORF">CLV40_11842</name>
</gene>
<dbReference type="EMBL" id="PTIX01000018">
    <property type="protein sequence ID" value="PPK64652.1"/>
    <property type="molecule type" value="Genomic_DNA"/>
</dbReference>
<dbReference type="RefSeq" id="WP_104481731.1">
    <property type="nucleotide sequence ID" value="NZ_CP154825.1"/>
</dbReference>
<keyword evidence="4" id="KW-1185">Reference proteome</keyword>
<dbReference type="InterPro" id="IPR007110">
    <property type="entry name" value="Ig-like_dom"/>
</dbReference>